<evidence type="ECO:0000256" key="7">
    <source>
        <dbReference type="ARBA" id="ARBA00023128"/>
    </source>
</evidence>
<evidence type="ECO:0000313" key="13">
    <source>
        <dbReference type="EMBL" id="CDO57409.1"/>
    </source>
</evidence>
<dbReference type="PROSITE" id="PS51684">
    <property type="entry name" value="SAM_MT_TRM5_TYW2"/>
    <property type="match status" value="1"/>
</dbReference>
<feature type="binding site" evidence="10">
    <location>
        <position position="253"/>
    </location>
    <ligand>
        <name>S-adenosyl-L-methionine</name>
        <dbReference type="ChEBI" id="CHEBI:59789"/>
    </ligand>
</feature>
<evidence type="ECO:0000256" key="3">
    <source>
        <dbReference type="ARBA" id="ARBA00022603"/>
    </source>
</evidence>
<comment type="subunit">
    <text evidence="10">Monomer.</text>
</comment>
<feature type="binding site" evidence="10">
    <location>
        <begin position="291"/>
        <end position="292"/>
    </location>
    <ligand>
        <name>S-adenosyl-L-methionine</name>
        <dbReference type="ChEBI" id="CHEBI:59789"/>
    </ligand>
</feature>
<dbReference type="PANTHER" id="PTHR23245">
    <property type="entry name" value="TRNA METHYLTRANSFERASE"/>
    <property type="match status" value="1"/>
</dbReference>
<organism evidence="13 14">
    <name type="scientific">Geotrichum candidum</name>
    <name type="common">Oospora lactis</name>
    <name type="synonym">Dipodascus geotrichum</name>
    <dbReference type="NCBI Taxonomy" id="1173061"/>
    <lineage>
        <taxon>Eukaryota</taxon>
        <taxon>Fungi</taxon>
        <taxon>Dikarya</taxon>
        <taxon>Ascomycota</taxon>
        <taxon>Saccharomycotina</taxon>
        <taxon>Dipodascomycetes</taxon>
        <taxon>Dipodascales</taxon>
        <taxon>Dipodascaceae</taxon>
        <taxon>Geotrichum</taxon>
    </lineage>
</organism>
<keyword evidence="5 10" id="KW-0949">S-adenosyl-L-methionine</keyword>
<dbReference type="InterPro" id="IPR029063">
    <property type="entry name" value="SAM-dependent_MTases_sf"/>
</dbReference>
<dbReference type="Proteomes" id="UP000242525">
    <property type="component" value="Unassembled WGS sequence"/>
</dbReference>
<protein>
    <recommendedName>
        <fullName evidence="10">tRNA (guanine(37)-N1)-methyltransferase</fullName>
        <ecNumber evidence="10">2.1.1.228</ecNumber>
    </recommendedName>
    <alternativeName>
        <fullName evidence="10">M1G-methyltransferase</fullName>
    </alternativeName>
    <alternativeName>
        <fullName evidence="10">tRNA [GM37] methyltransferase</fullName>
    </alternativeName>
    <alternativeName>
        <fullName evidence="10">tRNA methyltransferase 5</fullName>
    </alternativeName>
</protein>
<dbReference type="InterPro" id="IPR056744">
    <property type="entry name" value="TRM5/TYW2-like_N"/>
</dbReference>
<evidence type="ECO:0000259" key="12">
    <source>
        <dbReference type="PROSITE" id="PS51684"/>
    </source>
</evidence>
<keyword evidence="4 10" id="KW-0808">Transferase</keyword>
<dbReference type="GO" id="GO:0002939">
    <property type="term" value="P:tRNA N1-guanine methylation"/>
    <property type="evidence" value="ECO:0007669"/>
    <property type="project" value="TreeGrafter"/>
</dbReference>
<dbReference type="GO" id="GO:0005759">
    <property type="term" value="C:mitochondrial matrix"/>
    <property type="evidence" value="ECO:0007669"/>
    <property type="project" value="UniProtKB-SubCell"/>
</dbReference>
<keyword evidence="3 10" id="KW-0489">Methyltransferase</keyword>
<comment type="subcellular location">
    <subcellularLocation>
        <location evidence="10">Mitochondrion matrix</location>
    </subcellularLocation>
    <subcellularLocation>
        <location evidence="10">Nucleus</location>
    </subcellularLocation>
    <subcellularLocation>
        <location evidence="10">Cytoplasm</location>
    </subcellularLocation>
    <text evidence="10">Predominantly in the mitochondria and in the nucleus.</text>
</comment>
<keyword evidence="8 10" id="KW-0539">Nucleus</keyword>
<evidence type="ECO:0000256" key="5">
    <source>
        <dbReference type="ARBA" id="ARBA00022691"/>
    </source>
</evidence>
<evidence type="ECO:0000256" key="8">
    <source>
        <dbReference type="ARBA" id="ARBA00023242"/>
    </source>
</evidence>
<dbReference type="InterPro" id="IPR030382">
    <property type="entry name" value="MeTrfase_TRM5/TYW2"/>
</dbReference>
<dbReference type="EC" id="2.1.1.228" evidence="10"/>
<dbReference type="GO" id="GO:0052906">
    <property type="term" value="F:tRNA (guanine(37)-N1)-methyltransferase activity"/>
    <property type="evidence" value="ECO:0007669"/>
    <property type="project" value="UniProtKB-UniRule"/>
</dbReference>
<dbReference type="SUPFAM" id="SSF53335">
    <property type="entry name" value="S-adenosyl-L-methionine-dependent methyltransferases"/>
    <property type="match status" value="1"/>
</dbReference>
<feature type="domain" description="SAM-dependent methyltransferase TRM5/TYW2-type" evidence="12">
    <location>
        <begin position="164"/>
        <end position="476"/>
    </location>
</feature>
<keyword evidence="7 10" id="KW-0496">Mitochondrion</keyword>
<evidence type="ECO:0000256" key="11">
    <source>
        <dbReference type="SAM" id="MobiDB-lite"/>
    </source>
</evidence>
<evidence type="ECO:0000256" key="10">
    <source>
        <dbReference type="HAMAP-Rule" id="MF_03152"/>
    </source>
</evidence>
<dbReference type="EMBL" id="CCBN010000021">
    <property type="protein sequence ID" value="CDO57409.1"/>
    <property type="molecule type" value="Genomic_DNA"/>
</dbReference>
<keyword evidence="6 10" id="KW-0819">tRNA processing</keyword>
<dbReference type="OrthoDB" id="408788at2759"/>
<comment type="similarity">
    <text evidence="1">Belongs to the class I-like SAM-binding methyltransferase superfamily. TRM5/TYW2 family.</text>
</comment>
<reference evidence="13" key="1">
    <citation type="submission" date="2014-03" db="EMBL/GenBank/DDBJ databases">
        <authorList>
            <person name="Casaregola S."/>
        </authorList>
    </citation>
    <scope>NUCLEOTIDE SEQUENCE [LARGE SCALE GENOMIC DNA]</scope>
    <source>
        <strain evidence="13">CLIB 918</strain>
    </source>
</reference>
<evidence type="ECO:0000256" key="1">
    <source>
        <dbReference type="ARBA" id="ARBA00009775"/>
    </source>
</evidence>
<evidence type="ECO:0000256" key="6">
    <source>
        <dbReference type="ARBA" id="ARBA00022694"/>
    </source>
</evidence>
<dbReference type="FunFam" id="3.30.300.110:FF:000001">
    <property type="entry name" value="tRNA (guanine(37)-N1)-methyltransferase"/>
    <property type="match status" value="1"/>
</dbReference>
<dbReference type="AlphaFoldDB" id="A0A0J9XIY2"/>
<gene>
    <name evidence="10" type="primary">TRM5</name>
    <name evidence="13" type="ORF">BN980_GECA21s00747g</name>
</gene>
<evidence type="ECO:0000313" key="14">
    <source>
        <dbReference type="Proteomes" id="UP000242525"/>
    </source>
</evidence>
<evidence type="ECO:0000256" key="9">
    <source>
        <dbReference type="ARBA" id="ARBA00047783"/>
    </source>
</evidence>
<comment type="catalytic activity">
    <reaction evidence="9 10">
        <text>guanosine(37) in tRNA + S-adenosyl-L-methionine = N(1)-methylguanosine(37) in tRNA + S-adenosyl-L-homocysteine + H(+)</text>
        <dbReference type="Rhea" id="RHEA:36899"/>
        <dbReference type="Rhea" id="RHEA-COMP:10145"/>
        <dbReference type="Rhea" id="RHEA-COMP:10147"/>
        <dbReference type="ChEBI" id="CHEBI:15378"/>
        <dbReference type="ChEBI" id="CHEBI:57856"/>
        <dbReference type="ChEBI" id="CHEBI:59789"/>
        <dbReference type="ChEBI" id="CHEBI:73542"/>
        <dbReference type="ChEBI" id="CHEBI:74269"/>
        <dbReference type="EC" id="2.1.1.228"/>
    </reaction>
</comment>
<keyword evidence="2 10" id="KW-0963">Cytoplasm</keyword>
<comment type="similarity">
    <text evidence="10">Belongs to the TRM5 / TYW2 family.</text>
</comment>
<dbReference type="Gene3D" id="3.30.300.110">
    <property type="entry name" value="Met-10+ protein-like domains"/>
    <property type="match status" value="1"/>
</dbReference>
<feature type="region of interest" description="Disordered" evidence="11">
    <location>
        <begin position="336"/>
        <end position="362"/>
    </location>
</feature>
<accession>A0A0J9XIY2</accession>
<comment type="function">
    <text evidence="10">Specifically methylates the N1 position of guanosine-37 in various cytoplasmic and mitochondrial tRNAs. Methylation is not dependent on the nature of the nucleoside 5' of the target nucleoside. This is the first step in the biosynthesis of wybutosine (yW), a modified base adjacent to the anticodon of tRNAs and required for accurate decoding.</text>
</comment>
<dbReference type="InterPro" id="IPR025792">
    <property type="entry name" value="tRNA_Gua_MeTrfase_euk"/>
</dbReference>
<comment type="caution">
    <text evidence="13">The sequence shown here is derived from an EMBL/GenBank/DDBJ whole genome shotgun (WGS) entry which is preliminary data.</text>
</comment>
<dbReference type="Gene3D" id="3.40.50.150">
    <property type="entry name" value="Vaccinia Virus protein VP39"/>
    <property type="match status" value="1"/>
</dbReference>
<dbReference type="Pfam" id="PF02475">
    <property type="entry name" value="TRM5-TYW2_MTfase"/>
    <property type="match status" value="1"/>
</dbReference>
<evidence type="ECO:0000256" key="4">
    <source>
        <dbReference type="ARBA" id="ARBA00022679"/>
    </source>
</evidence>
<dbReference type="InterPro" id="IPR056743">
    <property type="entry name" value="TRM5-TYW2-like_MTfase"/>
</dbReference>
<dbReference type="HAMAP" id="MF_03152">
    <property type="entry name" value="TRM5"/>
    <property type="match status" value="1"/>
</dbReference>
<dbReference type="Pfam" id="PF25133">
    <property type="entry name" value="TYW2_N_2"/>
    <property type="match status" value="1"/>
</dbReference>
<dbReference type="GO" id="GO:0005634">
    <property type="term" value="C:nucleus"/>
    <property type="evidence" value="ECO:0007669"/>
    <property type="project" value="UniProtKB-SubCell"/>
</dbReference>
<feature type="binding site" evidence="10">
    <location>
        <position position="373"/>
    </location>
    <ligand>
        <name>S-adenosyl-L-methionine</name>
        <dbReference type="ChEBI" id="CHEBI:59789"/>
    </ligand>
</feature>
<dbReference type="PANTHER" id="PTHR23245:SF36">
    <property type="entry name" value="TRNA (GUANINE(37)-N1)-METHYLTRANSFERASE"/>
    <property type="match status" value="1"/>
</dbReference>
<proteinExistence type="inferred from homology"/>
<name>A0A0J9XIY2_GEOCN</name>
<sequence length="484" mass="55105">MAQKRSYESSSDKAPQFLPPINRTMRTLDKSFFKTEVPLVVIKLGNPAFISKFARQFQKYILQQPGVGHVVYLNDKTQGGLVNSSSENASADKKPEKGILLSQQYSDPEQAQRELSPVFKEILDQTTIDFMPYTLRLGYDYWKSEEILAAVLPEELLNEIPCGFTIVGHVAHLNIRDQYLPYKAMIGQVVLDKNPKIRTVVNKLDAIDTVFRTFAMEVLAGDHDFMVEQSESNCRFRFDFSKVYWNSRLHTEHDRLISKFQKGEAVCDVFAGVGPFAVPAGKKEALVFANDLNPESHKYLVDNIKLNKVETFVKPFCRDGRTFIYDAVTELVDFAEQNPTLTPPRKGRGSRSNPPPQPEPITVPKYYSHYVMNLPDSATDFLDSYIGLYSDPALRTRVFGSDKPEDVKLPQIHVHCFHKHEPHQPEPTEEVVFENLRQRVSGKLNHEMALDQLYIHNVRKVAPTKTMHCISFTLPLEVALAAKN</sequence>
<keyword evidence="14" id="KW-1185">Reference proteome</keyword>
<feature type="binding site" evidence="10">
    <location>
        <begin position="319"/>
        <end position="320"/>
    </location>
    <ligand>
        <name>S-adenosyl-L-methionine</name>
        <dbReference type="ChEBI" id="CHEBI:59789"/>
    </ligand>
</feature>
<evidence type="ECO:0000256" key="2">
    <source>
        <dbReference type="ARBA" id="ARBA00022490"/>
    </source>
</evidence>
<dbReference type="GO" id="GO:0070901">
    <property type="term" value="P:mitochondrial tRNA methylation"/>
    <property type="evidence" value="ECO:0007669"/>
    <property type="project" value="TreeGrafter"/>
</dbReference>
<dbReference type="STRING" id="1173061.A0A0J9XIY2"/>